<dbReference type="AlphaFoldDB" id="A0A173Y983"/>
<organism evidence="1 2">
    <name type="scientific">Roseburia hominis</name>
    <dbReference type="NCBI Taxonomy" id="301301"/>
    <lineage>
        <taxon>Bacteria</taxon>
        <taxon>Bacillati</taxon>
        <taxon>Bacillota</taxon>
        <taxon>Clostridia</taxon>
        <taxon>Lachnospirales</taxon>
        <taxon>Lachnospiraceae</taxon>
        <taxon>Roseburia</taxon>
    </lineage>
</organism>
<accession>A0A173Y983</accession>
<sequence>MQNYEKPEVILMTECSEGVYLASGGQTGEDPTAGGCDSRYMKGAWKKPDYSNSNVQMRAYDRKGCEGCAADDGDGCKLQKGDAKVAGNVYQPVWEQQGLTPDTMVW</sequence>
<reference evidence="1 2" key="1">
    <citation type="submission" date="2018-08" db="EMBL/GenBank/DDBJ databases">
        <title>A genome reference for cultivated species of the human gut microbiota.</title>
        <authorList>
            <person name="Zou Y."/>
            <person name="Xue W."/>
            <person name="Luo G."/>
        </authorList>
    </citation>
    <scope>NUCLEOTIDE SEQUENCE [LARGE SCALE GENOMIC DNA]</scope>
    <source>
        <strain evidence="1 2">AF22-12AC</strain>
    </source>
</reference>
<gene>
    <name evidence="1" type="ORF">DWX93_00420</name>
</gene>
<dbReference type="EMBL" id="QRVL01000001">
    <property type="protein sequence ID" value="RGS41843.1"/>
    <property type="molecule type" value="Genomic_DNA"/>
</dbReference>
<dbReference type="RefSeq" id="WP_055230005.1">
    <property type="nucleotide sequence ID" value="NZ_CAKMUY010000016.1"/>
</dbReference>
<evidence type="ECO:0000313" key="2">
    <source>
        <dbReference type="Proteomes" id="UP000266172"/>
    </source>
</evidence>
<name>A0A173Y983_9FIRM</name>
<dbReference type="Proteomes" id="UP000266172">
    <property type="component" value="Unassembled WGS sequence"/>
</dbReference>
<proteinExistence type="predicted"/>
<comment type="caution">
    <text evidence="1">The sequence shown here is derived from an EMBL/GenBank/DDBJ whole genome shotgun (WGS) entry which is preliminary data.</text>
</comment>
<evidence type="ECO:0000313" key="1">
    <source>
        <dbReference type="EMBL" id="RGS41843.1"/>
    </source>
</evidence>
<protein>
    <submittedName>
        <fullName evidence="1">Uncharacterized protein</fullName>
    </submittedName>
</protein>